<keyword evidence="6 14" id="KW-0472">Membrane</keyword>
<dbReference type="OMA" id="ITIDCPS"/>
<organism evidence="17 18">
    <name type="scientific">Chiloscyllium punctatum</name>
    <name type="common">Brownbanded bambooshark</name>
    <name type="synonym">Hemiscyllium punctatum</name>
    <dbReference type="NCBI Taxonomy" id="137246"/>
    <lineage>
        <taxon>Eukaryota</taxon>
        <taxon>Metazoa</taxon>
        <taxon>Chordata</taxon>
        <taxon>Craniata</taxon>
        <taxon>Vertebrata</taxon>
        <taxon>Chondrichthyes</taxon>
        <taxon>Elasmobranchii</taxon>
        <taxon>Galeomorphii</taxon>
        <taxon>Galeoidea</taxon>
        <taxon>Orectolobiformes</taxon>
        <taxon>Hemiscylliidae</taxon>
        <taxon>Chiloscyllium</taxon>
    </lineage>
</organism>
<evidence type="ECO:0000256" key="4">
    <source>
        <dbReference type="ARBA" id="ARBA00022989"/>
    </source>
</evidence>
<keyword evidence="8" id="KW-0628">Postsynaptic cell membrane</keyword>
<evidence type="ECO:0000313" key="18">
    <source>
        <dbReference type="Proteomes" id="UP000287033"/>
    </source>
</evidence>
<evidence type="ECO:0000256" key="13">
    <source>
        <dbReference type="SAM" id="MobiDB-lite"/>
    </source>
</evidence>
<feature type="compositionally biased region" description="Polar residues" evidence="13">
    <location>
        <begin position="203"/>
        <end position="222"/>
    </location>
</feature>
<dbReference type="InterPro" id="IPR026910">
    <property type="entry name" value="Shisa"/>
</dbReference>
<evidence type="ECO:0000256" key="1">
    <source>
        <dbReference type="ARBA" id="ARBA00022475"/>
    </source>
</evidence>
<dbReference type="GO" id="GO:0032591">
    <property type="term" value="C:dendritic spine membrane"/>
    <property type="evidence" value="ECO:0007669"/>
    <property type="project" value="UniProtKB-SubCell"/>
</dbReference>
<dbReference type="PANTHER" id="PTHR31774:SF1">
    <property type="entry name" value="PROTEIN SHISA-9"/>
    <property type="match status" value="1"/>
</dbReference>
<dbReference type="STRING" id="137246.A0A401SRZ6"/>
<evidence type="ECO:0000256" key="2">
    <source>
        <dbReference type="ARBA" id="ARBA00022692"/>
    </source>
</evidence>
<dbReference type="InterPro" id="IPR053891">
    <property type="entry name" value="Shisa_N"/>
</dbReference>
<evidence type="ECO:0000256" key="5">
    <source>
        <dbReference type="ARBA" id="ARBA00023018"/>
    </source>
</evidence>
<sequence>MSVRLLRYLLLDLLGFWCPGVLDRMAQAKGGRQLGPLLLGSSSNSSARLELPATPDRCRGYFDVMGQFDAAFNCNTSIYQYCCGTCGYRYCCQFKESRLDQSICSNYDTPNWANVGKPPQRPDDNAFDQTRDKTNLIVYFICGVVAVMVLVGIFTKLGLEKSQRPQRELNSRALTDVLKQQGQSTSNHVERDGKVAIHVQHETMQPTSSRNTFDQTQMNNAGPTYPLISQMPQPHSYPSLGQGSHSFEQQVPGKELNKYASLKLVAEKASDDFFAKRQHFAELASKGSLPLHPVAIPMDHEDPMPRANTYNPKLTGQRNKMTKMHTHPLVFDAEYKTWDPSDTAIRRQTYANKRPCTVGPLVEKASPQPQHYTAAPQPYFVTNSKTEVTV</sequence>
<dbReference type="OrthoDB" id="9935471at2759"/>
<dbReference type="GO" id="GO:0014069">
    <property type="term" value="C:postsynaptic density"/>
    <property type="evidence" value="ECO:0007669"/>
    <property type="project" value="TreeGrafter"/>
</dbReference>
<evidence type="ECO:0000256" key="9">
    <source>
        <dbReference type="ARBA" id="ARBA00023273"/>
    </source>
</evidence>
<gene>
    <name evidence="17" type="ORF">chiPu_0011637</name>
</gene>
<feature type="region of interest" description="Disordered" evidence="13">
    <location>
        <begin position="203"/>
        <end position="248"/>
    </location>
</feature>
<evidence type="ECO:0000256" key="11">
    <source>
        <dbReference type="ARBA" id="ARBA00037492"/>
    </source>
</evidence>
<feature type="signal peptide" evidence="15">
    <location>
        <begin position="1"/>
        <end position="28"/>
    </location>
</feature>
<comment type="similarity">
    <text evidence="12">Belongs to the shisa family. SHISA9 subfamily.</text>
</comment>
<keyword evidence="18" id="KW-1185">Reference proteome</keyword>
<evidence type="ECO:0000256" key="8">
    <source>
        <dbReference type="ARBA" id="ARBA00023257"/>
    </source>
</evidence>
<dbReference type="GO" id="GO:0032281">
    <property type="term" value="C:AMPA glutamate receptor complex"/>
    <property type="evidence" value="ECO:0007669"/>
    <property type="project" value="TreeGrafter"/>
</dbReference>
<feature type="compositionally biased region" description="Polar residues" evidence="13">
    <location>
        <begin position="239"/>
        <end position="248"/>
    </location>
</feature>
<dbReference type="Proteomes" id="UP000287033">
    <property type="component" value="Unassembled WGS sequence"/>
</dbReference>
<dbReference type="Pfam" id="PF13908">
    <property type="entry name" value="Shisa_N"/>
    <property type="match status" value="1"/>
</dbReference>
<accession>A0A401SRZ6</accession>
<feature type="chain" id="PRO_5019557220" description="Shisa N-terminal domain-containing protein" evidence="15">
    <location>
        <begin position="29"/>
        <end position="390"/>
    </location>
</feature>
<comment type="subcellular location">
    <subcellularLocation>
        <location evidence="10">Cell projection</location>
        <location evidence="10">Dendritic spine membrane</location>
        <topology evidence="10">Single-pass type I membrane protein</topology>
    </subcellularLocation>
</comment>
<dbReference type="PANTHER" id="PTHR31774">
    <property type="entry name" value="PROTEIN SHISA-9-RELATED"/>
    <property type="match status" value="1"/>
</dbReference>
<evidence type="ECO:0000259" key="16">
    <source>
        <dbReference type="Pfam" id="PF13908"/>
    </source>
</evidence>
<keyword evidence="1" id="KW-1003">Cell membrane</keyword>
<evidence type="ECO:0000256" key="10">
    <source>
        <dbReference type="ARBA" id="ARBA00029429"/>
    </source>
</evidence>
<evidence type="ECO:0000256" key="15">
    <source>
        <dbReference type="SAM" id="SignalP"/>
    </source>
</evidence>
<evidence type="ECO:0000256" key="7">
    <source>
        <dbReference type="ARBA" id="ARBA00023180"/>
    </source>
</evidence>
<reference evidence="17 18" key="1">
    <citation type="journal article" date="2018" name="Nat. Ecol. Evol.">
        <title>Shark genomes provide insights into elasmobranch evolution and the origin of vertebrates.</title>
        <authorList>
            <person name="Hara Y"/>
            <person name="Yamaguchi K"/>
            <person name="Onimaru K"/>
            <person name="Kadota M"/>
            <person name="Koyanagi M"/>
            <person name="Keeley SD"/>
            <person name="Tatsumi K"/>
            <person name="Tanaka K"/>
            <person name="Motone F"/>
            <person name="Kageyama Y"/>
            <person name="Nozu R"/>
            <person name="Adachi N"/>
            <person name="Nishimura O"/>
            <person name="Nakagawa R"/>
            <person name="Tanegashima C"/>
            <person name="Kiyatake I"/>
            <person name="Matsumoto R"/>
            <person name="Murakumo K"/>
            <person name="Nishida K"/>
            <person name="Terakita A"/>
            <person name="Kuratani S"/>
            <person name="Sato K"/>
            <person name="Hyodo S Kuraku.S."/>
        </authorList>
    </citation>
    <scope>NUCLEOTIDE SEQUENCE [LARGE SCALE GENOMIC DNA]</scope>
</reference>
<keyword evidence="9" id="KW-0966">Cell projection</keyword>
<dbReference type="GO" id="GO:0045211">
    <property type="term" value="C:postsynaptic membrane"/>
    <property type="evidence" value="ECO:0007669"/>
    <property type="project" value="TreeGrafter"/>
</dbReference>
<name>A0A401SRZ6_CHIPU</name>
<evidence type="ECO:0000256" key="3">
    <source>
        <dbReference type="ARBA" id="ARBA00022729"/>
    </source>
</evidence>
<protein>
    <recommendedName>
        <fullName evidence="16">Shisa N-terminal domain-containing protein</fullName>
    </recommendedName>
</protein>
<keyword evidence="3 15" id="KW-0732">Signal</keyword>
<feature type="transmembrane region" description="Helical" evidence="14">
    <location>
        <begin position="136"/>
        <end position="159"/>
    </location>
</feature>
<keyword evidence="7" id="KW-0325">Glycoprotein</keyword>
<evidence type="ECO:0000256" key="6">
    <source>
        <dbReference type="ARBA" id="ARBA00023136"/>
    </source>
</evidence>
<evidence type="ECO:0000313" key="17">
    <source>
        <dbReference type="EMBL" id="GCC33169.1"/>
    </source>
</evidence>
<comment type="function">
    <text evidence="11">Regulator of short-term neuronal synaptic plasticity in the dentate gyrus. Associates with AMPA receptors (ionotropic glutamate receptors) in synaptic spines and promotes AMPA receptor desensitization at excitatory synapses.</text>
</comment>
<feature type="domain" description="Shisa N-terminal" evidence="16">
    <location>
        <begin position="56"/>
        <end position="106"/>
    </location>
</feature>
<proteinExistence type="inferred from homology"/>
<keyword evidence="2 14" id="KW-0812">Transmembrane</keyword>
<evidence type="ECO:0000256" key="14">
    <source>
        <dbReference type="SAM" id="Phobius"/>
    </source>
</evidence>
<keyword evidence="4 14" id="KW-1133">Transmembrane helix</keyword>
<dbReference type="EMBL" id="BEZZ01000491">
    <property type="protein sequence ID" value="GCC33169.1"/>
    <property type="molecule type" value="Genomic_DNA"/>
</dbReference>
<evidence type="ECO:0000256" key="12">
    <source>
        <dbReference type="ARBA" id="ARBA00038448"/>
    </source>
</evidence>
<dbReference type="GO" id="GO:0048172">
    <property type="term" value="P:regulation of short-term neuronal synaptic plasticity"/>
    <property type="evidence" value="ECO:0007669"/>
    <property type="project" value="TreeGrafter"/>
</dbReference>
<keyword evidence="5" id="KW-0770">Synapse</keyword>
<dbReference type="AlphaFoldDB" id="A0A401SRZ6"/>
<comment type="caution">
    <text evidence="17">The sequence shown here is derived from an EMBL/GenBank/DDBJ whole genome shotgun (WGS) entry which is preliminary data.</text>
</comment>